<sequence length="522" mass="55897">MLPSRAIIRSLPSAGAQGQKLSAAIPRTALGNGRRYGTVSQTLGRSIGGGSGSGSSSRIGLNLYPRMSRPAMAVGMGTVASTRNLSLPSFWSSKKPVQEEAAAAANSTAAPGQQATTTTTPSPVAESAPVEAVTATPPIDIAASSAAATPGPEQLSVIGDLVNSSGSEILSRAEDIGYLASLGLDYGFGPTSAMQWVLEHVHVWGGVGWAGAIVSTAMILRVAMFYPTVKSTRFSADMKRMQEDPRFPQTTEMLKLAIRDGDRTAQAQAQALNGILRKEYDVPMRRMLWSFLPIPFSYGLFRIVTGMTHIPVPSLETGGWLWFTDLTVADPYMVLPAMATVLMVAAIDINAANSPKSQQGMVKMMKYILVPVMLFGTSFLSAAVNLMGVSFGFATLINTVILNNNAVRRSLGIPELHRAQKLPASIPTTALAGSAGSATSAQKLIYEPPRPQQAISLREQFSRQLDDARKAATEKMSNLTGQAGVSAQDKAEKKRKEQLRNLEAKRRAQEREHFESKYKGKR</sequence>
<dbReference type="CDD" id="cd20069">
    <property type="entry name" value="5TM_Oxa1-like"/>
    <property type="match status" value="1"/>
</dbReference>
<dbReference type="PANTHER" id="PTHR12428">
    <property type="entry name" value="OXA1"/>
    <property type="match status" value="1"/>
</dbReference>
<comment type="similarity">
    <text evidence="2 9">Belongs to the OXA1/ALB3/YidC family.</text>
</comment>
<dbReference type="GeneID" id="55968959"/>
<dbReference type="PANTHER" id="PTHR12428:SF66">
    <property type="entry name" value="MITOCHONDRIAL INNER MEMBRANE PROTEIN OXA1L"/>
    <property type="match status" value="1"/>
</dbReference>
<dbReference type="Pfam" id="PF02096">
    <property type="entry name" value="60KD_IMP"/>
    <property type="match status" value="1"/>
</dbReference>
<evidence type="ECO:0000313" key="13">
    <source>
        <dbReference type="EMBL" id="KAF4120725.1"/>
    </source>
</evidence>
<name>A0A9P5D2E3_9HYPO</name>
<keyword evidence="4" id="KW-0999">Mitochondrion inner membrane</keyword>
<feature type="region of interest" description="Disordered" evidence="10">
    <location>
        <begin position="466"/>
        <end position="522"/>
    </location>
</feature>
<dbReference type="GO" id="GO:0032977">
    <property type="term" value="F:membrane insertase activity"/>
    <property type="evidence" value="ECO:0007669"/>
    <property type="project" value="InterPro"/>
</dbReference>
<evidence type="ECO:0000256" key="9">
    <source>
        <dbReference type="RuleBase" id="RU003945"/>
    </source>
</evidence>
<evidence type="ECO:0000256" key="7">
    <source>
        <dbReference type="ARBA" id="ARBA00023128"/>
    </source>
</evidence>
<dbReference type="InterPro" id="IPR028055">
    <property type="entry name" value="YidC/Oxa/ALB_C"/>
</dbReference>
<comment type="caution">
    <text evidence="13">The sequence shown here is derived from an EMBL/GenBank/DDBJ whole genome shotgun (WGS) entry which is preliminary data.</text>
</comment>
<feature type="transmembrane region" description="Helical" evidence="11">
    <location>
        <begin position="332"/>
        <end position="351"/>
    </location>
</feature>
<evidence type="ECO:0000256" key="11">
    <source>
        <dbReference type="SAM" id="Phobius"/>
    </source>
</evidence>
<feature type="transmembrane region" description="Helical" evidence="11">
    <location>
        <begin position="287"/>
        <end position="312"/>
    </location>
</feature>
<reference evidence="13" key="1">
    <citation type="submission" date="2020-03" db="EMBL/GenBank/DDBJ databases">
        <title>Site-based positive gene gene selection in Geosmithia morbida across the United States reveals a broad range of putative effectors and factors for local host and environmental adapation.</title>
        <authorList>
            <person name="Onufrak A."/>
            <person name="Murdoch R.W."/>
            <person name="Gazis R."/>
            <person name="Huff M."/>
            <person name="Staton M."/>
            <person name="Klingeman W."/>
            <person name="Hadziabdic D."/>
        </authorList>
    </citation>
    <scope>NUCLEOTIDE SEQUENCE</scope>
    <source>
        <strain evidence="13">1262</strain>
    </source>
</reference>
<protein>
    <submittedName>
        <fullName evidence="13">YidC/Oxa1 family membrane protein insertase</fullName>
    </submittedName>
</protein>
<dbReference type="GO" id="GO:0005743">
    <property type="term" value="C:mitochondrial inner membrane"/>
    <property type="evidence" value="ECO:0007669"/>
    <property type="project" value="UniProtKB-SubCell"/>
</dbReference>
<dbReference type="OrthoDB" id="2148490at2759"/>
<dbReference type="RefSeq" id="XP_035319377.1">
    <property type="nucleotide sequence ID" value="XM_035464707.1"/>
</dbReference>
<keyword evidence="3 9" id="KW-0812">Transmembrane</keyword>
<keyword evidence="8 11" id="KW-0472">Membrane</keyword>
<keyword evidence="14" id="KW-1185">Reference proteome</keyword>
<evidence type="ECO:0000256" key="3">
    <source>
        <dbReference type="ARBA" id="ARBA00022692"/>
    </source>
</evidence>
<feature type="transmembrane region" description="Helical" evidence="11">
    <location>
        <begin position="372"/>
        <end position="397"/>
    </location>
</feature>
<organism evidence="13 14">
    <name type="scientific">Geosmithia morbida</name>
    <dbReference type="NCBI Taxonomy" id="1094350"/>
    <lineage>
        <taxon>Eukaryota</taxon>
        <taxon>Fungi</taxon>
        <taxon>Dikarya</taxon>
        <taxon>Ascomycota</taxon>
        <taxon>Pezizomycotina</taxon>
        <taxon>Sordariomycetes</taxon>
        <taxon>Hypocreomycetidae</taxon>
        <taxon>Hypocreales</taxon>
        <taxon>Bionectriaceae</taxon>
        <taxon>Geosmithia</taxon>
    </lineage>
</organism>
<evidence type="ECO:0000256" key="2">
    <source>
        <dbReference type="ARBA" id="ARBA00009877"/>
    </source>
</evidence>
<evidence type="ECO:0000259" key="12">
    <source>
        <dbReference type="Pfam" id="PF02096"/>
    </source>
</evidence>
<dbReference type="GO" id="GO:0032979">
    <property type="term" value="P:protein insertion into mitochondrial inner membrane from matrix"/>
    <property type="evidence" value="ECO:0007669"/>
    <property type="project" value="TreeGrafter"/>
</dbReference>
<gene>
    <name evidence="13" type="ORF">GMORB2_2729</name>
</gene>
<evidence type="ECO:0000256" key="6">
    <source>
        <dbReference type="ARBA" id="ARBA00022989"/>
    </source>
</evidence>
<comment type="subcellular location">
    <subcellularLocation>
        <location evidence="9">Membrane</location>
        <topology evidence="9">Multi-pass membrane protein</topology>
    </subcellularLocation>
    <subcellularLocation>
        <location evidence="1">Mitochondrion inner membrane</location>
        <topology evidence="1">Multi-pass membrane protein</topology>
    </subcellularLocation>
</comment>
<feature type="region of interest" description="Disordered" evidence="10">
    <location>
        <begin position="101"/>
        <end position="131"/>
    </location>
</feature>
<feature type="compositionally biased region" description="Basic and acidic residues" evidence="10">
    <location>
        <begin position="489"/>
        <end position="522"/>
    </location>
</feature>
<dbReference type="EMBL" id="JAANYQ010000015">
    <property type="protein sequence ID" value="KAF4120725.1"/>
    <property type="molecule type" value="Genomic_DNA"/>
</dbReference>
<feature type="transmembrane region" description="Helical" evidence="11">
    <location>
        <begin position="201"/>
        <end position="223"/>
    </location>
</feature>
<evidence type="ECO:0000256" key="10">
    <source>
        <dbReference type="SAM" id="MobiDB-lite"/>
    </source>
</evidence>
<keyword evidence="7" id="KW-0496">Mitochondrion</keyword>
<evidence type="ECO:0000256" key="5">
    <source>
        <dbReference type="ARBA" id="ARBA00022946"/>
    </source>
</evidence>
<proteinExistence type="inferred from homology"/>
<feature type="compositionally biased region" description="Polar residues" evidence="10">
    <location>
        <begin position="475"/>
        <end position="485"/>
    </location>
</feature>
<evidence type="ECO:0000256" key="1">
    <source>
        <dbReference type="ARBA" id="ARBA00004448"/>
    </source>
</evidence>
<evidence type="ECO:0000256" key="4">
    <source>
        <dbReference type="ARBA" id="ARBA00022792"/>
    </source>
</evidence>
<evidence type="ECO:0000256" key="8">
    <source>
        <dbReference type="ARBA" id="ARBA00023136"/>
    </source>
</evidence>
<dbReference type="AlphaFoldDB" id="A0A9P5D2E3"/>
<feature type="domain" description="Membrane insertase YidC/Oxa/ALB C-terminal" evidence="12">
    <location>
        <begin position="209"/>
        <end position="403"/>
    </location>
</feature>
<dbReference type="InterPro" id="IPR001708">
    <property type="entry name" value="YidC/ALB3/OXA1/COX18"/>
</dbReference>
<evidence type="ECO:0000313" key="14">
    <source>
        <dbReference type="Proteomes" id="UP000749293"/>
    </source>
</evidence>
<accession>A0A9P5D2E3</accession>
<dbReference type="Proteomes" id="UP000749293">
    <property type="component" value="Unassembled WGS sequence"/>
</dbReference>
<keyword evidence="5" id="KW-0809">Transit peptide</keyword>
<keyword evidence="6 11" id="KW-1133">Transmembrane helix</keyword>